<gene>
    <name evidence="2" type="ORF">SAMN04487820_101207</name>
</gene>
<evidence type="ECO:0000313" key="3">
    <source>
        <dbReference type="Proteomes" id="UP000199213"/>
    </source>
</evidence>
<protein>
    <submittedName>
        <fullName evidence="2">Uncharacterized protein</fullName>
    </submittedName>
</protein>
<keyword evidence="1" id="KW-0472">Membrane</keyword>
<evidence type="ECO:0000313" key="2">
    <source>
        <dbReference type="EMBL" id="SDJ67503.1"/>
    </source>
</evidence>
<feature type="transmembrane region" description="Helical" evidence="1">
    <location>
        <begin position="32"/>
        <end position="49"/>
    </location>
</feature>
<feature type="transmembrane region" description="Helical" evidence="1">
    <location>
        <begin position="7"/>
        <end position="26"/>
    </location>
</feature>
<name>A0A1G8VNC5_ACTMZ</name>
<dbReference type="OrthoDB" id="3692039at2"/>
<dbReference type="AlphaFoldDB" id="A0A1G8VNC5"/>
<accession>A0A1G8VNC5</accession>
<evidence type="ECO:0000256" key="1">
    <source>
        <dbReference type="SAM" id="Phobius"/>
    </source>
</evidence>
<dbReference type="EMBL" id="FNFM01000001">
    <property type="protein sequence ID" value="SDJ67503.1"/>
    <property type="molecule type" value="Genomic_DNA"/>
</dbReference>
<dbReference type="Proteomes" id="UP000199213">
    <property type="component" value="Unassembled WGS sequence"/>
</dbReference>
<proteinExistence type="predicted"/>
<keyword evidence="1" id="KW-0812">Transmembrane</keyword>
<reference evidence="3" key="1">
    <citation type="submission" date="2016-10" db="EMBL/GenBank/DDBJ databases">
        <authorList>
            <person name="Varghese N."/>
            <person name="Submissions S."/>
        </authorList>
    </citation>
    <scope>NUCLEOTIDE SEQUENCE [LARGE SCALE GENOMIC DNA]</scope>
    <source>
        <strain evidence="3">DSM 45460</strain>
    </source>
</reference>
<organism evidence="2 3">
    <name type="scientific">Actinopolyspora mzabensis</name>
    <dbReference type="NCBI Taxonomy" id="995066"/>
    <lineage>
        <taxon>Bacteria</taxon>
        <taxon>Bacillati</taxon>
        <taxon>Actinomycetota</taxon>
        <taxon>Actinomycetes</taxon>
        <taxon>Actinopolysporales</taxon>
        <taxon>Actinopolysporaceae</taxon>
        <taxon>Actinopolyspora</taxon>
    </lineage>
</organism>
<dbReference type="RefSeq" id="WP_092625436.1">
    <property type="nucleotide sequence ID" value="NZ_FNFM01000001.1"/>
</dbReference>
<sequence length="124" mass="13805">MSKENRILFVGLGIAFVLPLVLGLLLGWPAWVTVPLLVLVLVGIYRKLVYGTRTAADQVGALLDKIGLHQGNPVRDMTAHRLAKLIERSGHTDVASEVRDRFDSPLSYGMANSQHYPRNIFQNR</sequence>
<keyword evidence="1" id="KW-1133">Transmembrane helix</keyword>
<keyword evidence="3" id="KW-1185">Reference proteome</keyword>